<dbReference type="PANTHER" id="PTHR47406:SF2">
    <property type="entry name" value="ALPHA GLUCURONIDASE N-TERMINAL DOMAIN-CONTAINING PROTEIN"/>
    <property type="match status" value="1"/>
</dbReference>
<sequence>MKGIRIAALLLTVALLACALAGCARTDRGLELGSDFTPYDEAAFREEIARDGEGRVLLAENGTTPFGSVIYTPAPAQQSADDDSEPDKLERAAEFLADALSKMTGAAFSASAGEPRDGAIVLTADETANISPEGYALSVSERRIEISSSSRGGAAYGVYAFLEEKLGCMFVSADFDYIPTLPTVRLDAGESEFVPSVKWREVYSYEIDEDETGRADKLRINGAGYAGWHTWCHTSFDYLPPEEYYDEHPEYYSLYRGERVYKQGSVDGQLCWSNEEVYEIISEKVLAEMREHPEDRYWDISQMDNGISVGSGCTCDACRAIDEREGSQMGSLLTFINRLADEVKEEFPNNYVSTLAYNHTADPPATLRPRDNVIIKLCLMPGDCSASYAEPAGNYGRQAKELVEKWGKIADNLLIWDYNIDFHNYLMPYPILDYIADNNDFYLENNAYGLFHQMSRDKGGDSADLNAYLFARIMWDADTDLKAVFDKYLTVYYGAAAPYVAEYYRDMSDRLKESGGTLYIYAKPVRYATSYLSPSAADGYLELFEKAKAAVAGDETVTERIRYLSRGALFAKAVQFSGDMKGRREALEEFEAICEDYDIVSLVEASKSTDQVGDLVRRVTTEINATPVIIIAMIVAAALTLFAAAAAAGAVYGKARYRSAAVFKLLAASKWSGEKAYTKGR</sequence>
<evidence type="ECO:0000313" key="7">
    <source>
        <dbReference type="Proteomes" id="UP000886857"/>
    </source>
</evidence>
<feature type="signal peptide" evidence="4">
    <location>
        <begin position="1"/>
        <end position="19"/>
    </location>
</feature>
<gene>
    <name evidence="6" type="ORF">IAC73_00905</name>
</gene>
<dbReference type="Gene3D" id="3.30.379.10">
    <property type="entry name" value="Chitobiase/beta-hexosaminidase domain 2-like"/>
    <property type="match status" value="1"/>
</dbReference>
<evidence type="ECO:0000313" key="6">
    <source>
        <dbReference type="EMBL" id="HIU98386.1"/>
    </source>
</evidence>
<reference evidence="6" key="2">
    <citation type="journal article" date="2021" name="PeerJ">
        <title>Extensive microbial diversity within the chicken gut microbiome revealed by metagenomics and culture.</title>
        <authorList>
            <person name="Gilroy R."/>
            <person name="Ravi A."/>
            <person name="Getino M."/>
            <person name="Pursley I."/>
            <person name="Horton D.L."/>
            <person name="Alikhan N.F."/>
            <person name="Baker D."/>
            <person name="Gharbi K."/>
            <person name="Hall N."/>
            <person name="Watson M."/>
            <person name="Adriaenssens E.M."/>
            <person name="Foster-Nyarko E."/>
            <person name="Jarju S."/>
            <person name="Secka A."/>
            <person name="Antonio M."/>
            <person name="Oren A."/>
            <person name="Chaudhuri R.R."/>
            <person name="La Ragione R."/>
            <person name="Hildebrand F."/>
            <person name="Pallen M.J."/>
        </authorList>
    </citation>
    <scope>NUCLEOTIDE SEQUENCE</scope>
    <source>
        <strain evidence="6">10406</strain>
    </source>
</reference>
<protein>
    <submittedName>
        <fullName evidence="6">DUF4838 domain-containing protein</fullName>
    </submittedName>
</protein>
<evidence type="ECO:0000256" key="4">
    <source>
        <dbReference type="SAM" id="SignalP"/>
    </source>
</evidence>
<keyword evidence="1" id="KW-0378">Hydrolase</keyword>
<dbReference type="Pfam" id="PF02838">
    <property type="entry name" value="Glyco_hydro_20b"/>
    <property type="match status" value="1"/>
</dbReference>
<organism evidence="6 7">
    <name type="scientific">Candidatus Limadaptatus stercoripullorum</name>
    <dbReference type="NCBI Taxonomy" id="2840846"/>
    <lineage>
        <taxon>Bacteria</taxon>
        <taxon>Bacillati</taxon>
        <taxon>Bacillota</taxon>
        <taxon>Clostridia</taxon>
        <taxon>Eubacteriales</taxon>
        <taxon>Candidatus Limadaptatus</taxon>
    </lineage>
</organism>
<comment type="caution">
    <text evidence="6">The sequence shown here is derived from an EMBL/GenBank/DDBJ whole genome shotgun (WGS) entry which is preliminary data.</text>
</comment>
<keyword evidence="3" id="KW-0812">Transmembrane</keyword>
<dbReference type="AlphaFoldDB" id="A0A9D1N905"/>
<keyword evidence="3" id="KW-0472">Membrane</keyword>
<name>A0A9D1N905_9FIRM</name>
<accession>A0A9D1N905</accession>
<evidence type="ECO:0000256" key="1">
    <source>
        <dbReference type="ARBA" id="ARBA00022801"/>
    </source>
</evidence>
<proteinExistence type="predicted"/>
<dbReference type="Proteomes" id="UP000886857">
    <property type="component" value="Unassembled WGS sequence"/>
</dbReference>
<feature type="domain" description="Beta-hexosaminidase bacterial type N-terminal" evidence="5">
    <location>
        <begin position="85"/>
        <end position="159"/>
    </location>
</feature>
<feature type="chain" id="PRO_5038801580" evidence="4">
    <location>
        <begin position="20"/>
        <end position="681"/>
    </location>
</feature>
<keyword evidence="3" id="KW-1133">Transmembrane helix</keyword>
<dbReference type="PROSITE" id="PS51257">
    <property type="entry name" value="PROKAR_LIPOPROTEIN"/>
    <property type="match status" value="1"/>
</dbReference>
<feature type="transmembrane region" description="Helical" evidence="3">
    <location>
        <begin position="628"/>
        <end position="652"/>
    </location>
</feature>
<dbReference type="EMBL" id="DVOE01000011">
    <property type="protein sequence ID" value="HIU98386.1"/>
    <property type="molecule type" value="Genomic_DNA"/>
</dbReference>
<reference evidence="6" key="1">
    <citation type="submission" date="2020-10" db="EMBL/GenBank/DDBJ databases">
        <authorList>
            <person name="Gilroy R."/>
        </authorList>
    </citation>
    <scope>NUCLEOTIDE SEQUENCE</scope>
    <source>
        <strain evidence="6">10406</strain>
    </source>
</reference>
<dbReference type="InterPro" id="IPR032287">
    <property type="entry name" value="DUF4838"/>
</dbReference>
<dbReference type="GO" id="GO:0016798">
    <property type="term" value="F:hydrolase activity, acting on glycosyl bonds"/>
    <property type="evidence" value="ECO:0007669"/>
    <property type="project" value="UniProtKB-KW"/>
</dbReference>
<dbReference type="SUPFAM" id="SSF55545">
    <property type="entry name" value="beta-N-acetylhexosaminidase-like domain"/>
    <property type="match status" value="1"/>
</dbReference>
<dbReference type="Pfam" id="PF16126">
    <property type="entry name" value="DUF4838"/>
    <property type="match status" value="1"/>
</dbReference>
<evidence type="ECO:0000259" key="5">
    <source>
        <dbReference type="Pfam" id="PF02838"/>
    </source>
</evidence>
<keyword evidence="4" id="KW-0732">Signal</keyword>
<dbReference type="InterPro" id="IPR015882">
    <property type="entry name" value="HEX_bac_N"/>
</dbReference>
<dbReference type="InterPro" id="IPR029018">
    <property type="entry name" value="Hex-like_dom2"/>
</dbReference>
<dbReference type="PANTHER" id="PTHR47406">
    <property type="entry name" value="COAGULATION FACTOR 5/8 TYPE, C-TERMINAL"/>
    <property type="match status" value="1"/>
</dbReference>
<dbReference type="GO" id="GO:0005975">
    <property type="term" value="P:carbohydrate metabolic process"/>
    <property type="evidence" value="ECO:0007669"/>
    <property type="project" value="UniProtKB-ARBA"/>
</dbReference>
<evidence type="ECO:0000256" key="2">
    <source>
        <dbReference type="ARBA" id="ARBA00023295"/>
    </source>
</evidence>
<keyword evidence="2" id="KW-0326">Glycosidase</keyword>
<evidence type="ECO:0000256" key="3">
    <source>
        <dbReference type="SAM" id="Phobius"/>
    </source>
</evidence>